<dbReference type="GO" id="GO:0006508">
    <property type="term" value="P:proteolysis"/>
    <property type="evidence" value="ECO:0007669"/>
    <property type="project" value="UniProtKB-KW"/>
</dbReference>
<keyword evidence="1" id="KW-0378">Hydrolase</keyword>
<organism evidence="1">
    <name type="scientific">Proteinivorax tanatarense</name>
    <dbReference type="NCBI Taxonomy" id="1260629"/>
    <lineage>
        <taxon>Bacteria</taxon>
        <taxon>Bacillati</taxon>
        <taxon>Bacillota</taxon>
        <taxon>Clostridia</taxon>
        <taxon>Eubacteriales</taxon>
        <taxon>Proteinivoracaceae</taxon>
        <taxon>Proteinivorax</taxon>
    </lineage>
</organism>
<dbReference type="RefSeq" id="WP_350344377.1">
    <property type="nucleotide sequence ID" value="NZ_CP158367.1"/>
</dbReference>
<evidence type="ECO:0000313" key="1">
    <source>
        <dbReference type="EMBL" id="XBX75634.1"/>
    </source>
</evidence>
<protein>
    <submittedName>
        <fullName evidence="1">DUF5700 domain-containing putative Zn-dependent protease</fullName>
    </submittedName>
</protein>
<dbReference type="EMBL" id="CP158367">
    <property type="protein sequence ID" value="XBX75634.1"/>
    <property type="molecule type" value="Genomic_DNA"/>
</dbReference>
<dbReference type="Pfam" id="PF18958">
    <property type="entry name" value="DUF5700"/>
    <property type="match status" value="1"/>
</dbReference>
<proteinExistence type="predicted"/>
<reference evidence="1" key="1">
    <citation type="journal article" date="2013" name="Extremophiles">
        <title>Proteinivorax tanatarense gen. nov., sp. nov., an anaerobic, haloalkaliphilic, proteolytic bacterium isolated from a decaying algal bloom, and proposal of Proteinivoraceae fam. nov.</title>
        <authorList>
            <person name="Kevbrin V."/>
            <person name="Boltyanskaya Y."/>
            <person name="Zhilina T."/>
            <person name="Kolganova T."/>
            <person name="Lavrentjeva E."/>
            <person name="Kuznetsov B."/>
        </authorList>
    </citation>
    <scope>NUCLEOTIDE SEQUENCE</scope>
    <source>
        <strain evidence="1">Z-910T</strain>
    </source>
</reference>
<sequence length="349" mass="40564">MQIRVELSMVQKFQKFIQMGEYKNKAKCELFIEGLTDNIGFQKMMEFYNGAITKNEYIEIVYSGFNQLDYYCESQAQKLMHSNFMLLIQNKKLLNKKIDLIKSYNFNKFQQALKPTLPSNTPINADIHFVVDGINAGSIVDAETMLMYIMIWPSKEKYLDLIEGIILHEYHHLGLKYWLDKDPIRELLLSRKNNQSALLKLSDALMSEGAATYFFNQGHNMYPLLIESYGNDFAKKYQNAINQRNLSKDAMLIQLEQDLKTIIDNKVSYSEMIDILNQYTFNADGGEPKDKNLGCHMCKMIDRELGRAKLIEIFLKPTEFLLTYNQASAKTDAFQFQQSTIKSLERMLV</sequence>
<accession>A0AAU7VNB7</accession>
<name>A0AAU7VNB7_9FIRM</name>
<dbReference type="InterPro" id="IPR043754">
    <property type="entry name" value="DUF5700"/>
</dbReference>
<reference evidence="1" key="2">
    <citation type="submission" date="2024-06" db="EMBL/GenBank/DDBJ databases">
        <authorList>
            <person name="Petrova K.O."/>
            <person name="Toshchakov S.V."/>
            <person name="Boltjanskaja Y.V."/>
            <person name="Kevbrin V."/>
        </authorList>
    </citation>
    <scope>NUCLEOTIDE SEQUENCE</scope>
    <source>
        <strain evidence="1">Z-910T</strain>
    </source>
</reference>
<dbReference type="GO" id="GO:0008233">
    <property type="term" value="F:peptidase activity"/>
    <property type="evidence" value="ECO:0007669"/>
    <property type="project" value="UniProtKB-KW"/>
</dbReference>
<keyword evidence="1" id="KW-0645">Protease</keyword>
<dbReference type="AlphaFoldDB" id="A0AAU7VNB7"/>
<gene>
    <name evidence="1" type="ORF">PRVXT_000775</name>
</gene>